<name>A0A8S5UBB6_9CAUD</name>
<protein>
    <submittedName>
        <fullName evidence="2">Uncharacterized protein</fullName>
    </submittedName>
</protein>
<proteinExistence type="predicted"/>
<feature type="region of interest" description="Disordered" evidence="1">
    <location>
        <begin position="1"/>
        <end position="29"/>
    </location>
</feature>
<evidence type="ECO:0000313" key="2">
    <source>
        <dbReference type="EMBL" id="DAF91760.1"/>
    </source>
</evidence>
<evidence type="ECO:0000256" key="1">
    <source>
        <dbReference type="SAM" id="MobiDB-lite"/>
    </source>
</evidence>
<organism evidence="2">
    <name type="scientific">Caudovirales sp. ctcT39</name>
    <dbReference type="NCBI Taxonomy" id="2825769"/>
    <lineage>
        <taxon>Viruses</taxon>
        <taxon>Duplodnaviria</taxon>
        <taxon>Heunggongvirae</taxon>
        <taxon>Uroviricota</taxon>
        <taxon>Caudoviricetes</taxon>
    </lineage>
</organism>
<accession>A0A8S5UBB6</accession>
<feature type="compositionally biased region" description="Basic and acidic residues" evidence="1">
    <location>
        <begin position="10"/>
        <end position="29"/>
    </location>
</feature>
<reference evidence="2" key="1">
    <citation type="journal article" date="2021" name="Proc. Natl. Acad. Sci. U.S.A.">
        <title>A Catalog of Tens of Thousands of Viruses from Human Metagenomes Reveals Hidden Associations with Chronic Diseases.</title>
        <authorList>
            <person name="Tisza M.J."/>
            <person name="Buck C.B."/>
        </authorList>
    </citation>
    <scope>NUCLEOTIDE SEQUENCE</scope>
    <source>
        <strain evidence="2">CtcT39</strain>
    </source>
</reference>
<dbReference type="EMBL" id="BK016061">
    <property type="protein sequence ID" value="DAF91760.1"/>
    <property type="molecule type" value="Genomic_DNA"/>
</dbReference>
<sequence>MRVRSGDSSCRSRKETSQELSKLDSRIGQ</sequence>